<dbReference type="RefSeq" id="WP_116857851.1">
    <property type="nucleotide sequence ID" value="NZ_QTJV01000034.1"/>
</dbReference>
<proteinExistence type="predicted"/>
<name>A0A3E1NMR0_9BACT</name>
<evidence type="ECO:0000313" key="2">
    <source>
        <dbReference type="Proteomes" id="UP000261174"/>
    </source>
</evidence>
<organism evidence="1 2">
    <name type="scientific">Chitinophaga silvisoli</name>
    <dbReference type="NCBI Taxonomy" id="2291814"/>
    <lineage>
        <taxon>Bacteria</taxon>
        <taxon>Pseudomonadati</taxon>
        <taxon>Bacteroidota</taxon>
        <taxon>Chitinophagia</taxon>
        <taxon>Chitinophagales</taxon>
        <taxon>Chitinophagaceae</taxon>
        <taxon>Chitinophaga</taxon>
    </lineage>
</organism>
<comment type="caution">
    <text evidence="1">The sequence shown here is derived from an EMBL/GenBank/DDBJ whole genome shotgun (WGS) entry which is preliminary data.</text>
</comment>
<keyword evidence="2" id="KW-1185">Reference proteome</keyword>
<accession>A0A3E1NMR0</accession>
<dbReference type="AlphaFoldDB" id="A0A3E1NMR0"/>
<reference evidence="1 2" key="1">
    <citation type="submission" date="2018-08" db="EMBL/GenBank/DDBJ databases">
        <title>Chitinophaga sp. K20C18050901, a novel bacterium isolated from forest soil.</title>
        <authorList>
            <person name="Wang C."/>
        </authorList>
    </citation>
    <scope>NUCLEOTIDE SEQUENCE [LARGE SCALE GENOMIC DNA]</scope>
    <source>
        <strain evidence="1 2">K20C18050901</strain>
    </source>
</reference>
<dbReference type="EMBL" id="QTJV01000034">
    <property type="protein sequence ID" value="RFM29216.1"/>
    <property type="molecule type" value="Genomic_DNA"/>
</dbReference>
<sequence>MKKANIILSAIGLLSVVGGALAFKAQHRFSGEFLCYTTVGTPAGLSRTYKAILTTRYDANNLGKTLFCTQPIGNVTYKAIKVEAATL</sequence>
<evidence type="ECO:0000313" key="1">
    <source>
        <dbReference type="EMBL" id="RFM29216.1"/>
    </source>
</evidence>
<dbReference type="Proteomes" id="UP000261174">
    <property type="component" value="Unassembled WGS sequence"/>
</dbReference>
<gene>
    <name evidence="1" type="ORF">DXN04_33880</name>
</gene>
<dbReference type="OrthoDB" id="678755at2"/>
<protein>
    <submittedName>
        <fullName evidence="1">Uncharacterized protein</fullName>
    </submittedName>
</protein>